<dbReference type="InterPro" id="IPR011006">
    <property type="entry name" value="CheY-like_superfamily"/>
</dbReference>
<evidence type="ECO:0000256" key="2">
    <source>
        <dbReference type="SAM" id="MobiDB-lite"/>
    </source>
</evidence>
<dbReference type="PANTHER" id="PTHR37299">
    <property type="entry name" value="TRANSCRIPTIONAL REGULATOR-RELATED"/>
    <property type="match status" value="1"/>
</dbReference>
<dbReference type="SUPFAM" id="SSF52172">
    <property type="entry name" value="CheY-like"/>
    <property type="match status" value="1"/>
</dbReference>
<dbReference type="SMART" id="SM00850">
    <property type="entry name" value="LytTR"/>
    <property type="match status" value="1"/>
</dbReference>
<dbReference type="InterPro" id="IPR007492">
    <property type="entry name" value="LytTR_DNA-bd_dom"/>
</dbReference>
<evidence type="ECO:0000256" key="1">
    <source>
        <dbReference type="PROSITE-ProRule" id="PRU00169"/>
    </source>
</evidence>
<name>A0A0U4AQ74_9BACT</name>
<evidence type="ECO:0000259" key="3">
    <source>
        <dbReference type="PROSITE" id="PS50110"/>
    </source>
</evidence>
<dbReference type="PROSITE" id="PS50110">
    <property type="entry name" value="RESPONSE_REGULATORY"/>
    <property type="match status" value="1"/>
</dbReference>
<evidence type="ECO:0000313" key="5">
    <source>
        <dbReference type="EMBL" id="ALW85717.1"/>
    </source>
</evidence>
<dbReference type="PANTHER" id="PTHR37299:SF1">
    <property type="entry name" value="STAGE 0 SPORULATION PROTEIN A HOMOLOG"/>
    <property type="match status" value="1"/>
</dbReference>
<dbReference type="Pfam" id="PF00072">
    <property type="entry name" value="Response_reg"/>
    <property type="match status" value="1"/>
</dbReference>
<dbReference type="EMBL" id="CP013909">
    <property type="protein sequence ID" value="ALW85717.1"/>
    <property type="molecule type" value="Genomic_DNA"/>
</dbReference>
<evidence type="ECO:0000259" key="4">
    <source>
        <dbReference type="PROSITE" id="PS50930"/>
    </source>
</evidence>
<sequence>MTILLLEDEYPAAERLQRLLTQAAPEAQVVSVLDTVSGALAWLAAHPAPDLILSDIQLADGLSLEIWEQAVVPSPVIFTTAFDAYAIRAFQANSIAYLLKPVKLAELQAALAKRNALRDAALNEELRMRNEKSSGERFSQAEQATSPHSSFPIPHSSLSIERLLDALPRPYKSRFLVRQGEQLLPLPVADIAWFSSRHETTTLVAADGRRFVLDYTLEQLESLLNPAQFFRLNRQIIAQLPAVRRLHPHFNGKLLVELHPAASEDVLVSREKASAVKAWLEG</sequence>
<feature type="domain" description="HTH LytTR-type" evidence="4">
    <location>
        <begin position="175"/>
        <end position="282"/>
    </location>
</feature>
<dbReference type="Gene3D" id="2.40.50.1020">
    <property type="entry name" value="LytTr DNA-binding domain"/>
    <property type="match status" value="1"/>
</dbReference>
<evidence type="ECO:0008006" key="7">
    <source>
        <dbReference type="Google" id="ProtNLM"/>
    </source>
</evidence>
<reference evidence="5 6" key="1">
    <citation type="submission" date="2015-12" db="EMBL/GenBank/DDBJ databases">
        <authorList>
            <person name="Shamseldin A."/>
            <person name="Moawad H."/>
            <person name="Abd El-Rahim W.M."/>
            <person name="Sadowsky M.J."/>
        </authorList>
    </citation>
    <scope>NUCLEOTIDE SEQUENCE [LARGE SCALE GENOMIC DNA]</scope>
    <source>
        <strain evidence="5 6">DG5B</strain>
    </source>
</reference>
<proteinExistence type="predicted"/>
<protein>
    <recommendedName>
        <fullName evidence="7">LytR family transcriptional regulator</fullName>
    </recommendedName>
</protein>
<dbReference type="SMART" id="SM00448">
    <property type="entry name" value="REC"/>
    <property type="match status" value="1"/>
</dbReference>
<feature type="domain" description="Response regulatory" evidence="3">
    <location>
        <begin position="2"/>
        <end position="115"/>
    </location>
</feature>
<dbReference type="Proteomes" id="UP000059542">
    <property type="component" value="Chromosome"/>
</dbReference>
<dbReference type="PROSITE" id="PS50930">
    <property type="entry name" value="HTH_LYTTR"/>
    <property type="match status" value="1"/>
</dbReference>
<evidence type="ECO:0000313" key="6">
    <source>
        <dbReference type="Proteomes" id="UP000059542"/>
    </source>
</evidence>
<dbReference type="AlphaFoldDB" id="A0A0U4AQ74"/>
<dbReference type="STRING" id="1411621.AUC43_11835"/>
<feature type="compositionally biased region" description="Polar residues" evidence="2">
    <location>
        <begin position="136"/>
        <end position="145"/>
    </location>
</feature>
<dbReference type="KEGG" id="hyg:AUC43_11835"/>
<dbReference type="Pfam" id="PF04397">
    <property type="entry name" value="LytTR"/>
    <property type="match status" value="1"/>
</dbReference>
<feature type="region of interest" description="Disordered" evidence="2">
    <location>
        <begin position="129"/>
        <end position="153"/>
    </location>
</feature>
<organism evidence="5 6">
    <name type="scientific">Hymenobacter sedentarius</name>
    <dbReference type="NCBI Taxonomy" id="1411621"/>
    <lineage>
        <taxon>Bacteria</taxon>
        <taxon>Pseudomonadati</taxon>
        <taxon>Bacteroidota</taxon>
        <taxon>Cytophagia</taxon>
        <taxon>Cytophagales</taxon>
        <taxon>Hymenobacteraceae</taxon>
        <taxon>Hymenobacter</taxon>
    </lineage>
</organism>
<dbReference type="OrthoDB" id="646623at2"/>
<feature type="modified residue" description="4-aspartylphosphate" evidence="1">
    <location>
        <position position="55"/>
    </location>
</feature>
<dbReference type="InterPro" id="IPR001789">
    <property type="entry name" value="Sig_transdc_resp-reg_receiver"/>
</dbReference>
<dbReference type="InterPro" id="IPR046947">
    <property type="entry name" value="LytR-like"/>
</dbReference>
<dbReference type="GO" id="GO:0000156">
    <property type="term" value="F:phosphorelay response regulator activity"/>
    <property type="evidence" value="ECO:0007669"/>
    <property type="project" value="InterPro"/>
</dbReference>
<dbReference type="GO" id="GO:0003677">
    <property type="term" value="F:DNA binding"/>
    <property type="evidence" value="ECO:0007669"/>
    <property type="project" value="InterPro"/>
</dbReference>
<keyword evidence="6" id="KW-1185">Reference proteome</keyword>
<accession>A0A0U4AQ74</accession>
<dbReference type="Gene3D" id="3.40.50.2300">
    <property type="match status" value="1"/>
</dbReference>
<dbReference type="RefSeq" id="WP_068193591.1">
    <property type="nucleotide sequence ID" value="NZ_CP013909.1"/>
</dbReference>
<gene>
    <name evidence="5" type="ORF">AUC43_11835</name>
</gene>
<keyword evidence="1" id="KW-0597">Phosphoprotein</keyword>